<reference evidence="2 4" key="2">
    <citation type="submission" date="2016-06" db="EMBL/GenBank/DDBJ databases">
        <authorList>
            <person name="Kjaerup R.B."/>
            <person name="Dalgaard T.S."/>
            <person name="Juul-Madsen H.R."/>
        </authorList>
    </citation>
    <scope>NUCLEOTIDE SEQUENCE [LARGE SCALE GENOMIC DNA]</scope>
    <source>
        <strain evidence="2 4">1245752.6</strain>
    </source>
</reference>
<comment type="caution">
    <text evidence="2">The sequence shown here is derived from an EMBL/GenBank/DDBJ whole genome shotgun (WGS) entry which is preliminary data.</text>
</comment>
<accession>A0A1A6B8J1</accession>
<evidence type="ECO:0000313" key="3">
    <source>
        <dbReference type="EMBL" id="ORV96387.1"/>
    </source>
</evidence>
<dbReference type="SUPFAM" id="SSF110921">
    <property type="entry name" value="2-isopropylmalate synthase LeuA, allosteric (dimerisation) domain"/>
    <property type="match status" value="1"/>
</dbReference>
<dbReference type="Proteomes" id="UP000193928">
    <property type="component" value="Unassembled WGS sequence"/>
</dbReference>
<dbReference type="RefSeq" id="WP_065136915.1">
    <property type="nucleotide sequence ID" value="NZ_JACKSU010000052.1"/>
</dbReference>
<reference evidence="3 5" key="1">
    <citation type="submission" date="2016-01" db="EMBL/GenBank/DDBJ databases">
        <title>The new phylogeny of the genus Mycobacterium.</title>
        <authorList>
            <person name="Tarcisio F."/>
            <person name="Conor M."/>
            <person name="Antonella G."/>
            <person name="Elisabetta G."/>
            <person name="Giulia F.S."/>
            <person name="Sara T."/>
            <person name="Anna F."/>
            <person name="Clotilde B."/>
            <person name="Roberto B."/>
            <person name="Veronica D.S."/>
            <person name="Fabio R."/>
            <person name="Monica P."/>
            <person name="Olivier J."/>
            <person name="Enrico T."/>
            <person name="Nicola S."/>
        </authorList>
    </citation>
    <scope>NUCLEOTIDE SEQUENCE [LARGE SCALE GENOMIC DNA]</scope>
    <source>
        <strain evidence="3 5">DSM 44160</strain>
    </source>
</reference>
<dbReference type="OrthoDB" id="4773719at2"/>
<organism evidence="2 4">
    <name type="scientific">Mycobacterium gordonae</name>
    <dbReference type="NCBI Taxonomy" id="1778"/>
    <lineage>
        <taxon>Bacteria</taxon>
        <taxon>Bacillati</taxon>
        <taxon>Actinomycetota</taxon>
        <taxon>Actinomycetes</taxon>
        <taxon>Mycobacteriales</taxon>
        <taxon>Mycobacteriaceae</taxon>
        <taxon>Mycobacterium</taxon>
    </lineage>
</organism>
<dbReference type="InterPro" id="IPR036230">
    <property type="entry name" value="LeuA_allosteric_dom_sf"/>
</dbReference>
<dbReference type="AlphaFoldDB" id="A0A1A6B8J1"/>
<name>A0A1A6B8J1_MYCGO</name>
<dbReference type="GO" id="GO:0016740">
    <property type="term" value="F:transferase activity"/>
    <property type="evidence" value="ECO:0007669"/>
    <property type="project" value="UniProtKB-KW"/>
</dbReference>
<keyword evidence="5" id="KW-1185">Reference proteome</keyword>
<dbReference type="Proteomes" id="UP000093757">
    <property type="component" value="Unassembled WGS sequence"/>
</dbReference>
<sequence length="173" mass="18431">MTILSQDLHHPAAIDSAEEWFRHHFGVALPAGLREQAGALSWQRFVAVFSPLAGPVRLGQWSCDDAHRPASRMGPQARTFRAVIAVGDRIGTSTAAGGGEVAALTAMLHGRGIRLEILKFHQMCSGNDVATLVRGTDGTHPAWAMGWAEDRTESALRAVIGCVNRLLASGCPA</sequence>
<dbReference type="Gene3D" id="3.30.160.270">
    <property type="match status" value="1"/>
</dbReference>
<evidence type="ECO:0000313" key="4">
    <source>
        <dbReference type="Proteomes" id="UP000093757"/>
    </source>
</evidence>
<dbReference type="EMBL" id="LQOY01000014">
    <property type="protein sequence ID" value="ORV96387.1"/>
    <property type="molecule type" value="Genomic_DNA"/>
</dbReference>
<evidence type="ECO:0000313" key="2">
    <source>
        <dbReference type="EMBL" id="OBR98642.1"/>
    </source>
</evidence>
<proteinExistence type="predicted"/>
<keyword evidence="1" id="KW-0808">Transferase</keyword>
<evidence type="ECO:0000256" key="1">
    <source>
        <dbReference type="ARBA" id="ARBA00022679"/>
    </source>
</evidence>
<protein>
    <submittedName>
        <fullName evidence="2">Homocitrate synthase</fullName>
    </submittedName>
</protein>
<dbReference type="EMBL" id="MAEM01000510">
    <property type="protein sequence ID" value="OBR98642.1"/>
    <property type="molecule type" value="Genomic_DNA"/>
</dbReference>
<gene>
    <name evidence="2" type="ORF">A9W98_34315</name>
    <name evidence="3" type="ORF">AWC08_13135</name>
</gene>
<evidence type="ECO:0000313" key="5">
    <source>
        <dbReference type="Proteomes" id="UP000193928"/>
    </source>
</evidence>